<dbReference type="Proteomes" id="UP000028828">
    <property type="component" value="Unassembled WGS sequence"/>
</dbReference>
<comment type="subcellular location">
    <subcellularLocation>
        <location evidence="1">Endoplasmic reticulum membrane</location>
        <topology evidence="1">Multi-pass membrane protein</topology>
    </subcellularLocation>
</comment>
<evidence type="ECO:0000313" key="11">
    <source>
        <dbReference type="EMBL" id="KFG28081.1"/>
    </source>
</evidence>
<reference evidence="11 12" key="1">
    <citation type="submission" date="2014-03" db="EMBL/GenBank/DDBJ databases">
        <authorList>
            <person name="Sibley D."/>
            <person name="Venepally P."/>
            <person name="Karamycheva S."/>
            <person name="Hadjithomas M."/>
            <person name="Khan A."/>
            <person name="Brunk B."/>
            <person name="Roos D."/>
            <person name="Caler E."/>
            <person name="Lorenzi H."/>
        </authorList>
    </citation>
    <scope>NUCLEOTIDE SEQUENCE [LARGE SCALE GENOMIC DNA]</scope>
    <source>
        <strain evidence="12">p89</strain>
    </source>
</reference>
<gene>
    <name evidence="11" type="ORF">TGP89_321400</name>
</gene>
<keyword evidence="6 10" id="KW-1133">Transmembrane helix</keyword>
<evidence type="ECO:0000256" key="6">
    <source>
        <dbReference type="ARBA" id="ARBA00022989"/>
    </source>
</evidence>
<comment type="function">
    <text evidence="8">Component of the signal peptidase complex (SPC) which catalyzes the cleavage of N-terminal signal sequences from nascent proteins as they are translocated into the lumen of the endoplasmic reticulum. Dispensable for SPC enzymatic activity.</text>
</comment>
<evidence type="ECO:0000256" key="9">
    <source>
        <dbReference type="SAM" id="MobiDB-lite"/>
    </source>
</evidence>
<comment type="similarity">
    <text evidence="2">Belongs to the SPCS1 family.</text>
</comment>
<dbReference type="AlphaFoldDB" id="A0A086J7G3"/>
<dbReference type="InterPro" id="IPR009542">
    <property type="entry name" value="Spc1/SPCS1"/>
</dbReference>
<organism evidence="11 12">
    <name type="scientific">Toxoplasma gondii p89</name>
    <dbReference type="NCBI Taxonomy" id="943119"/>
    <lineage>
        <taxon>Eukaryota</taxon>
        <taxon>Sar</taxon>
        <taxon>Alveolata</taxon>
        <taxon>Apicomplexa</taxon>
        <taxon>Conoidasida</taxon>
        <taxon>Coccidia</taxon>
        <taxon>Eucoccidiorida</taxon>
        <taxon>Eimeriorina</taxon>
        <taxon>Sarcocystidae</taxon>
        <taxon>Toxoplasma</taxon>
    </lineage>
</organism>
<keyword evidence="4 10" id="KW-0812">Transmembrane</keyword>
<dbReference type="VEuPathDB" id="ToxoDB:TGP89_321400"/>
<evidence type="ECO:0000256" key="5">
    <source>
        <dbReference type="ARBA" id="ARBA00022824"/>
    </source>
</evidence>
<proteinExistence type="inferred from homology"/>
<feature type="transmembrane region" description="Helical" evidence="10">
    <location>
        <begin position="58"/>
        <end position="77"/>
    </location>
</feature>
<keyword evidence="7 10" id="KW-0472">Membrane</keyword>
<comment type="caution">
    <text evidence="11">The sequence shown here is derived from an EMBL/GenBank/DDBJ whole genome shotgun (WGS) entry which is preliminary data.</text>
</comment>
<name>A0A086J7G3_TOXGO</name>
<accession>A0A086J7G3</accession>
<evidence type="ECO:0000256" key="10">
    <source>
        <dbReference type="SAM" id="Phobius"/>
    </source>
</evidence>
<keyword evidence="5" id="KW-0256">Endoplasmic reticulum</keyword>
<dbReference type="GO" id="GO:0045047">
    <property type="term" value="P:protein targeting to ER"/>
    <property type="evidence" value="ECO:0007669"/>
    <property type="project" value="TreeGrafter"/>
</dbReference>
<sequence length="128" mass="14205">MGISSCGETLASCFKAVKSGTVDFKGQERVYSWLIYFAWAGGLSGFFVGGILEDFTVTVYTILMCMAIAAILCFPSWPCFHRHPVEWTPHDPARLAALFTQHQTQEETPQKGAGKKRGKKSAEVQRKN</sequence>
<dbReference type="PANTHER" id="PTHR13202:SF0">
    <property type="entry name" value="SIGNAL PEPTIDASE COMPLEX SUBUNIT 1"/>
    <property type="match status" value="1"/>
</dbReference>
<dbReference type="GO" id="GO:0005787">
    <property type="term" value="C:signal peptidase complex"/>
    <property type="evidence" value="ECO:0007669"/>
    <property type="project" value="InterPro"/>
</dbReference>
<feature type="transmembrane region" description="Helical" evidence="10">
    <location>
        <begin position="33"/>
        <end position="52"/>
    </location>
</feature>
<evidence type="ECO:0000256" key="7">
    <source>
        <dbReference type="ARBA" id="ARBA00023136"/>
    </source>
</evidence>
<dbReference type="GO" id="GO:0006465">
    <property type="term" value="P:signal peptide processing"/>
    <property type="evidence" value="ECO:0007669"/>
    <property type="project" value="InterPro"/>
</dbReference>
<evidence type="ECO:0000256" key="8">
    <source>
        <dbReference type="ARBA" id="ARBA00045204"/>
    </source>
</evidence>
<evidence type="ECO:0000313" key="12">
    <source>
        <dbReference type="Proteomes" id="UP000028828"/>
    </source>
</evidence>
<evidence type="ECO:0000256" key="3">
    <source>
        <dbReference type="ARBA" id="ARBA00017059"/>
    </source>
</evidence>
<evidence type="ECO:0000256" key="4">
    <source>
        <dbReference type="ARBA" id="ARBA00022692"/>
    </source>
</evidence>
<dbReference type="PANTHER" id="PTHR13202">
    <property type="entry name" value="MICROSOMAL SIGNAL PEPTIDASE 12 KDA SUBUNIT"/>
    <property type="match status" value="1"/>
</dbReference>
<dbReference type="Pfam" id="PF06645">
    <property type="entry name" value="SPC12"/>
    <property type="match status" value="1"/>
</dbReference>
<feature type="region of interest" description="Disordered" evidence="9">
    <location>
        <begin position="103"/>
        <end position="128"/>
    </location>
</feature>
<protein>
    <recommendedName>
        <fullName evidence="3">Signal peptidase complex subunit 1</fullName>
    </recommendedName>
</protein>
<dbReference type="OrthoDB" id="263893at2759"/>
<evidence type="ECO:0000256" key="2">
    <source>
        <dbReference type="ARBA" id="ARBA00005245"/>
    </source>
</evidence>
<dbReference type="EMBL" id="AEYI02002490">
    <property type="protein sequence ID" value="KFG28081.1"/>
    <property type="molecule type" value="Genomic_DNA"/>
</dbReference>
<evidence type="ECO:0000256" key="1">
    <source>
        <dbReference type="ARBA" id="ARBA00004477"/>
    </source>
</evidence>